<protein>
    <recommendedName>
        <fullName evidence="4">DUF443 family protein</fullName>
    </recommendedName>
</protein>
<dbReference type="Proteomes" id="UP000285773">
    <property type="component" value="Unassembled WGS sequence"/>
</dbReference>
<evidence type="ECO:0000313" key="3">
    <source>
        <dbReference type="Proteomes" id="UP000285773"/>
    </source>
</evidence>
<feature type="transmembrane region" description="Helical" evidence="1">
    <location>
        <begin position="73"/>
        <end position="93"/>
    </location>
</feature>
<keyword evidence="1" id="KW-1133">Transmembrane helix</keyword>
<comment type="caution">
    <text evidence="2">The sequence shown here is derived from an EMBL/GenBank/DDBJ whole genome shotgun (WGS) entry which is preliminary data.</text>
</comment>
<evidence type="ECO:0000256" key="1">
    <source>
        <dbReference type="SAM" id="Phobius"/>
    </source>
</evidence>
<reference evidence="2 3" key="1">
    <citation type="submission" date="2018-08" db="EMBL/GenBank/DDBJ databases">
        <title>A genome reference for cultivated species of the human gut microbiota.</title>
        <authorList>
            <person name="Zou Y."/>
            <person name="Xue W."/>
            <person name="Luo G."/>
        </authorList>
    </citation>
    <scope>NUCLEOTIDE SEQUENCE [LARGE SCALE GENOMIC DNA]</scope>
    <source>
        <strain evidence="2 3">AM33-3BH</strain>
    </source>
</reference>
<gene>
    <name evidence="2" type="ORF">DW820_00695</name>
</gene>
<evidence type="ECO:0000313" key="2">
    <source>
        <dbReference type="EMBL" id="RHC95683.1"/>
    </source>
</evidence>
<name>A0A414CL46_STRPA</name>
<keyword evidence="1" id="KW-0472">Membrane</keyword>
<dbReference type="EMBL" id="QSIO01000001">
    <property type="protein sequence ID" value="RHC95683.1"/>
    <property type="molecule type" value="Genomic_DNA"/>
</dbReference>
<evidence type="ECO:0008006" key="4">
    <source>
        <dbReference type="Google" id="ProtNLM"/>
    </source>
</evidence>
<organism evidence="2 3">
    <name type="scientific">Streptococcus parasanguinis</name>
    <dbReference type="NCBI Taxonomy" id="1318"/>
    <lineage>
        <taxon>Bacteria</taxon>
        <taxon>Bacillati</taxon>
        <taxon>Bacillota</taxon>
        <taxon>Bacilli</taxon>
        <taxon>Lactobacillales</taxon>
        <taxon>Streptococcaceae</taxon>
        <taxon>Streptococcus</taxon>
    </lineage>
</organism>
<feature type="transmembrane region" description="Helical" evidence="1">
    <location>
        <begin position="113"/>
        <end position="135"/>
    </location>
</feature>
<dbReference type="AlphaFoldDB" id="A0A414CL46"/>
<sequence length="170" mass="19451">MRGFSMLTKGTCFNISLNGKKPLWGYFLLVTDQGEEFIIKRNSKIPFDRYRKVYQTNHLFKDQIFSKKAPANISSLIGVPLGLLLARTFRKILPMDLFFGKANLDLNVREGAINVLLFLFAVMITLWLVTIARYVQLKQFVKKNGAELSLVGQIKPTEYLQKTANGTEVW</sequence>
<accession>A0A414CL46</accession>
<proteinExistence type="predicted"/>
<keyword evidence="1" id="KW-0812">Transmembrane</keyword>